<sequence>MSTAGLTEPHHLPAVPPQAGALQGVLLLAGSCLPVLGGVLIAPVLPRMQDHFASVGGAAVLVPVALTIPSLCIALLAPVAGAVADRIGRRPLLIGALLAYAVFGTAPLWLTSLPAIVASRALVGVTEAAIMTCCTTLLGDYYDGARRNRYLGLQVMVTSLAASVFFVLGGVLGGSGWRTPFWLYLASLLLAPLMAVALIRPARAATGSGDDAAPAGTPWRPLLVPCALTLAGAVLFYVMPVEGSYLLDALGVEDTAVIGAVTGAAALATAIGGALSGRVSTGRAGRLLPVELLVVAAGLAVIWLGRSSLPVTVAGLVVASVGAGFLLPTLLIWTMSLLRFEHRGRGTGLWTSTFFLGQFLCPLIVLGLSAGTGSLFGAVGVLALFAVLMAVPARLVARRIQGQAV</sequence>
<organism evidence="9 10">
    <name type="scientific">Dactylosporangium siamense</name>
    <dbReference type="NCBI Taxonomy" id="685454"/>
    <lineage>
        <taxon>Bacteria</taxon>
        <taxon>Bacillati</taxon>
        <taxon>Actinomycetota</taxon>
        <taxon>Actinomycetes</taxon>
        <taxon>Micromonosporales</taxon>
        <taxon>Micromonosporaceae</taxon>
        <taxon>Dactylosporangium</taxon>
    </lineage>
</organism>
<evidence type="ECO:0000256" key="4">
    <source>
        <dbReference type="ARBA" id="ARBA00022692"/>
    </source>
</evidence>
<dbReference type="GO" id="GO:0022857">
    <property type="term" value="F:transmembrane transporter activity"/>
    <property type="evidence" value="ECO:0007669"/>
    <property type="project" value="InterPro"/>
</dbReference>
<dbReference type="PROSITE" id="PS00216">
    <property type="entry name" value="SUGAR_TRANSPORT_1"/>
    <property type="match status" value="1"/>
</dbReference>
<feature type="transmembrane region" description="Helical" evidence="7">
    <location>
        <begin position="150"/>
        <end position="175"/>
    </location>
</feature>
<feature type="transmembrane region" description="Helical" evidence="7">
    <location>
        <begin position="25"/>
        <end position="45"/>
    </location>
</feature>
<dbReference type="PANTHER" id="PTHR23517">
    <property type="entry name" value="RESISTANCE PROTEIN MDTM, PUTATIVE-RELATED-RELATED"/>
    <property type="match status" value="1"/>
</dbReference>
<feature type="transmembrane region" description="Helical" evidence="7">
    <location>
        <begin position="257"/>
        <end position="275"/>
    </location>
</feature>
<keyword evidence="4 7" id="KW-0812">Transmembrane</keyword>
<dbReference type="Gene3D" id="1.20.1250.20">
    <property type="entry name" value="MFS general substrate transporter like domains"/>
    <property type="match status" value="1"/>
</dbReference>
<dbReference type="Pfam" id="PF07690">
    <property type="entry name" value="MFS_1"/>
    <property type="match status" value="1"/>
</dbReference>
<accession>A0A919U5Q3</accession>
<dbReference type="CDD" id="cd17473">
    <property type="entry name" value="MFS_arabinose_efflux_permease_like"/>
    <property type="match status" value="1"/>
</dbReference>
<dbReference type="AlphaFoldDB" id="A0A919U5Q3"/>
<dbReference type="InterPro" id="IPR005829">
    <property type="entry name" value="Sugar_transporter_CS"/>
</dbReference>
<keyword evidence="2" id="KW-0813">Transport</keyword>
<dbReference type="InterPro" id="IPR050171">
    <property type="entry name" value="MFS_Transporters"/>
</dbReference>
<dbReference type="SUPFAM" id="SSF103473">
    <property type="entry name" value="MFS general substrate transporter"/>
    <property type="match status" value="1"/>
</dbReference>
<dbReference type="InterPro" id="IPR011701">
    <property type="entry name" value="MFS"/>
</dbReference>
<dbReference type="InterPro" id="IPR036259">
    <property type="entry name" value="MFS_trans_sf"/>
</dbReference>
<evidence type="ECO:0000256" key="7">
    <source>
        <dbReference type="SAM" id="Phobius"/>
    </source>
</evidence>
<keyword evidence="3" id="KW-1003">Cell membrane</keyword>
<keyword evidence="6 7" id="KW-0472">Membrane</keyword>
<dbReference type="RefSeq" id="WP_203844485.1">
    <property type="nucleotide sequence ID" value="NZ_BAAAVW010000002.1"/>
</dbReference>
<comment type="caution">
    <text evidence="9">The sequence shown here is derived from an EMBL/GenBank/DDBJ whole genome shotgun (WGS) entry which is preliminary data.</text>
</comment>
<evidence type="ECO:0000256" key="1">
    <source>
        <dbReference type="ARBA" id="ARBA00004651"/>
    </source>
</evidence>
<feature type="transmembrane region" description="Helical" evidence="7">
    <location>
        <begin position="311"/>
        <end position="335"/>
    </location>
</feature>
<protein>
    <submittedName>
        <fullName evidence="9">MFS transporter</fullName>
    </submittedName>
</protein>
<comment type="subcellular location">
    <subcellularLocation>
        <location evidence="1">Cell membrane</location>
        <topology evidence="1">Multi-pass membrane protein</topology>
    </subcellularLocation>
</comment>
<keyword evidence="10" id="KW-1185">Reference proteome</keyword>
<evidence type="ECO:0000313" key="10">
    <source>
        <dbReference type="Proteomes" id="UP000660611"/>
    </source>
</evidence>
<feature type="transmembrane region" description="Helical" evidence="7">
    <location>
        <begin position="287"/>
        <end position="305"/>
    </location>
</feature>
<feature type="transmembrane region" description="Helical" evidence="7">
    <location>
        <begin position="219"/>
        <end position="237"/>
    </location>
</feature>
<evidence type="ECO:0000256" key="5">
    <source>
        <dbReference type="ARBA" id="ARBA00022989"/>
    </source>
</evidence>
<name>A0A919U5Q3_9ACTN</name>
<evidence type="ECO:0000256" key="6">
    <source>
        <dbReference type="ARBA" id="ARBA00023136"/>
    </source>
</evidence>
<feature type="transmembrane region" description="Helical" evidence="7">
    <location>
        <begin position="375"/>
        <end position="397"/>
    </location>
</feature>
<evidence type="ECO:0000256" key="3">
    <source>
        <dbReference type="ARBA" id="ARBA00022475"/>
    </source>
</evidence>
<keyword evidence="5 7" id="KW-1133">Transmembrane helix</keyword>
<feature type="transmembrane region" description="Helical" evidence="7">
    <location>
        <begin position="116"/>
        <end position="138"/>
    </location>
</feature>
<reference evidence="9" key="1">
    <citation type="submission" date="2021-01" db="EMBL/GenBank/DDBJ databases">
        <title>Whole genome shotgun sequence of Dactylosporangium siamense NBRC 106093.</title>
        <authorList>
            <person name="Komaki H."/>
            <person name="Tamura T."/>
        </authorList>
    </citation>
    <scope>NUCLEOTIDE SEQUENCE</scope>
    <source>
        <strain evidence="9">NBRC 106093</strain>
    </source>
</reference>
<dbReference type="EMBL" id="BONQ01000015">
    <property type="protein sequence ID" value="GIG42597.1"/>
    <property type="molecule type" value="Genomic_DNA"/>
</dbReference>
<dbReference type="GO" id="GO:0005886">
    <property type="term" value="C:plasma membrane"/>
    <property type="evidence" value="ECO:0007669"/>
    <property type="project" value="UniProtKB-SubCell"/>
</dbReference>
<evidence type="ECO:0000259" key="8">
    <source>
        <dbReference type="PROSITE" id="PS50850"/>
    </source>
</evidence>
<proteinExistence type="predicted"/>
<feature type="transmembrane region" description="Helical" evidence="7">
    <location>
        <begin position="347"/>
        <end position="369"/>
    </location>
</feature>
<evidence type="ECO:0000313" key="9">
    <source>
        <dbReference type="EMBL" id="GIG42597.1"/>
    </source>
</evidence>
<feature type="transmembrane region" description="Helical" evidence="7">
    <location>
        <begin position="181"/>
        <end position="199"/>
    </location>
</feature>
<feature type="transmembrane region" description="Helical" evidence="7">
    <location>
        <begin position="92"/>
        <end position="110"/>
    </location>
</feature>
<dbReference type="PROSITE" id="PS50850">
    <property type="entry name" value="MFS"/>
    <property type="match status" value="1"/>
</dbReference>
<feature type="transmembrane region" description="Helical" evidence="7">
    <location>
        <begin position="57"/>
        <end position="80"/>
    </location>
</feature>
<feature type="domain" description="Major facilitator superfamily (MFS) profile" evidence="8">
    <location>
        <begin position="23"/>
        <end position="395"/>
    </location>
</feature>
<dbReference type="InterPro" id="IPR020846">
    <property type="entry name" value="MFS_dom"/>
</dbReference>
<gene>
    <name evidence="9" type="ORF">Dsi01nite_006380</name>
</gene>
<evidence type="ECO:0000256" key="2">
    <source>
        <dbReference type="ARBA" id="ARBA00022448"/>
    </source>
</evidence>
<dbReference type="Proteomes" id="UP000660611">
    <property type="component" value="Unassembled WGS sequence"/>
</dbReference>